<organism evidence="2 3">
    <name type="scientific">Stachybotrys elegans</name>
    <dbReference type="NCBI Taxonomy" id="80388"/>
    <lineage>
        <taxon>Eukaryota</taxon>
        <taxon>Fungi</taxon>
        <taxon>Dikarya</taxon>
        <taxon>Ascomycota</taxon>
        <taxon>Pezizomycotina</taxon>
        <taxon>Sordariomycetes</taxon>
        <taxon>Hypocreomycetidae</taxon>
        <taxon>Hypocreales</taxon>
        <taxon>Stachybotryaceae</taxon>
        <taxon>Stachybotrys</taxon>
    </lineage>
</organism>
<feature type="region of interest" description="Disordered" evidence="1">
    <location>
        <begin position="1"/>
        <end position="59"/>
    </location>
</feature>
<proteinExistence type="predicted"/>
<feature type="region of interest" description="Disordered" evidence="1">
    <location>
        <begin position="326"/>
        <end position="354"/>
    </location>
</feature>
<keyword evidence="3" id="KW-1185">Reference proteome</keyword>
<feature type="region of interest" description="Disordered" evidence="1">
    <location>
        <begin position="144"/>
        <end position="163"/>
    </location>
</feature>
<sequence length="420" mass="45523">MSASSDQPSSDHPSSFHSTTQDNKTPRKSLAQLISKFESNNTVGDGSPQQLSSAYPSSSCQLRKSTASISSRKTLDGTFPQRKRFETISASSASNLLCSPSTRPSRAQSVTSLDSISTSLKPPAIDKLFKTSRVPVLERRRQFEDTLPDSTSTAALDPYHVPPLSISKTSASVKESGPKPGVQDRAVTPPSPAQIINESTILPVVHWIPAVEGEPRPSIVSKDSNLLQEDHPNRHPTPAFVGALTSTRFPPLYLRNYKDAATNVCEDDLLHFSRTSQAHNKAGFSHMPPKWQHANKSATGLETWGIALRKGSSGFEPPNSFGAKARCKPPGCATSHHSAVDRPFKEDTDHSPLRSPKLYAMESPDSPHLHACSEDIGCMGMCHSRDRQRNATPVAASLQSRISSLQSVLSDRPFAVQSSI</sequence>
<comment type="caution">
    <text evidence="2">The sequence shown here is derived from an EMBL/GenBank/DDBJ whole genome shotgun (WGS) entry which is preliminary data.</text>
</comment>
<feature type="region of interest" description="Disordered" evidence="1">
    <location>
        <begin position="169"/>
        <end position="190"/>
    </location>
</feature>
<evidence type="ECO:0000256" key="1">
    <source>
        <dbReference type="SAM" id="MobiDB-lite"/>
    </source>
</evidence>
<gene>
    <name evidence="2" type="ORF">B0I35DRAFT_480453</name>
</gene>
<dbReference type="Proteomes" id="UP000813444">
    <property type="component" value="Unassembled WGS sequence"/>
</dbReference>
<dbReference type="EMBL" id="JAGPNK010000009">
    <property type="protein sequence ID" value="KAH7313794.1"/>
    <property type="molecule type" value="Genomic_DNA"/>
</dbReference>
<feature type="compositionally biased region" description="Low complexity" evidence="1">
    <location>
        <begin position="1"/>
        <end position="18"/>
    </location>
</feature>
<protein>
    <submittedName>
        <fullName evidence="2">Uncharacterized protein</fullName>
    </submittedName>
</protein>
<reference evidence="2" key="1">
    <citation type="journal article" date="2021" name="Nat. Commun.">
        <title>Genetic determinants of endophytism in the Arabidopsis root mycobiome.</title>
        <authorList>
            <person name="Mesny F."/>
            <person name="Miyauchi S."/>
            <person name="Thiergart T."/>
            <person name="Pickel B."/>
            <person name="Atanasova L."/>
            <person name="Karlsson M."/>
            <person name="Huettel B."/>
            <person name="Barry K.W."/>
            <person name="Haridas S."/>
            <person name="Chen C."/>
            <person name="Bauer D."/>
            <person name="Andreopoulos W."/>
            <person name="Pangilinan J."/>
            <person name="LaButti K."/>
            <person name="Riley R."/>
            <person name="Lipzen A."/>
            <person name="Clum A."/>
            <person name="Drula E."/>
            <person name="Henrissat B."/>
            <person name="Kohler A."/>
            <person name="Grigoriev I.V."/>
            <person name="Martin F.M."/>
            <person name="Hacquard S."/>
        </authorList>
    </citation>
    <scope>NUCLEOTIDE SEQUENCE</scope>
    <source>
        <strain evidence="2">MPI-CAGE-CH-0235</strain>
    </source>
</reference>
<dbReference type="AlphaFoldDB" id="A0A8K0SP43"/>
<feature type="region of interest" description="Disordered" evidence="1">
    <location>
        <begin position="91"/>
        <end position="115"/>
    </location>
</feature>
<feature type="compositionally biased region" description="Polar residues" evidence="1">
    <location>
        <begin position="37"/>
        <end position="59"/>
    </location>
</feature>
<accession>A0A8K0SP43</accession>
<evidence type="ECO:0000313" key="3">
    <source>
        <dbReference type="Proteomes" id="UP000813444"/>
    </source>
</evidence>
<feature type="compositionally biased region" description="Basic and acidic residues" evidence="1">
    <location>
        <begin position="338"/>
        <end position="352"/>
    </location>
</feature>
<evidence type="ECO:0000313" key="2">
    <source>
        <dbReference type="EMBL" id="KAH7313794.1"/>
    </source>
</evidence>
<name>A0A8K0SP43_9HYPO</name>